<dbReference type="SUPFAM" id="SSF53098">
    <property type="entry name" value="Ribonuclease H-like"/>
    <property type="match status" value="1"/>
</dbReference>
<dbReference type="Pfam" id="PF07727">
    <property type="entry name" value="RVT_2"/>
    <property type="match status" value="1"/>
</dbReference>
<evidence type="ECO:0000313" key="6">
    <source>
        <dbReference type="Proteomes" id="UP001159363"/>
    </source>
</evidence>
<name>A0ABQ9IJ41_9NEOP</name>
<evidence type="ECO:0000256" key="1">
    <source>
        <dbReference type="ARBA" id="ARBA00022723"/>
    </source>
</evidence>
<sequence>MAMASEDFAHVEKLTGHSNFSVWKFQIVVLLKVVDLYNVVSTEFREGEFGKERCQNPETHTNDRQRDRNNKFTTSNRDKVAFLTESWVLDSGCTSHMINNSDSLTNVTANELTDWCRERGIKINYDPAATPQLNGRIERLNRTLMEKTRALFSDSGVEKEMWGEALRTATYLLNRSPSATVHTTPAELCKEIPRNQKLLSSRWVFKIKDDNRYNARLVIRGCEQKAGLDYSETFSSVVPLNTLRFLIIYAKKENMSLKQFDIKTAFLYGNLEKDIFMLVPEGFEDEQGFVVKLKKSLYGLKQAPRAWNKRFVDFLKAHGLHQLITDKSVFVNDEGNLIIAILVDDSHVISNEKSKIDEFLIKLQTEFEGLEIENAKCFINSSRIIRGPVQITLKTVMEGVNFPYREAVGSLLYLSNRSRLDIKYAVNMVSRKVENPTVHDSYVILHMESPVPWFTRKQAIISLSTAENEFIAPRVCVKEVLFLKYLCKELTSEFIPVNLSTDNQSTIQMIKNYSMTKKSKHIDKVQVSVCKIVPPVNFALQCSDVRSPQSSLLLLSRCSTGSFLTLLSFHTPGTQRPTIRQTLKLSTRRRCRWSTGSHRDLQFPLPLHSSTAPYSPHFTHIRFQYLNLSIRVQGIVLALLSKSYSTCWRLRRATNLLGITDGTTPPSVKEESKQDEKWAEKDAKARNIIVTRIKYHVLQQIILCKTASDIWDKLHSVCEQKIKYKNNETMLEYLGRVDAILDNLKSLGADINESMAITKIFSSLPRQYQHFISASESMPVEQRKMDELTFRLLVEEQRFKARVEEEGSTSSTAFHMVKAGRKCYTCGKVGHYKREFGNTNVNKGYPEQDVGEEKTDEETEDDKTRENQVHPETESKTKWK</sequence>
<dbReference type="Proteomes" id="UP001159363">
    <property type="component" value="Chromosome 1"/>
</dbReference>
<dbReference type="Pfam" id="PF14223">
    <property type="entry name" value="Retrotran_gag_2"/>
    <property type="match status" value="1"/>
</dbReference>
<dbReference type="InterPro" id="IPR012337">
    <property type="entry name" value="RNaseH-like_sf"/>
</dbReference>
<dbReference type="PANTHER" id="PTHR42648:SF28">
    <property type="entry name" value="TRANSPOSON-ENCODED PROTEIN WITH RIBONUCLEASE H-LIKE AND RETROVIRUS ZINC FINGER-LIKE DOMAINS"/>
    <property type="match status" value="1"/>
</dbReference>
<feature type="compositionally biased region" description="Basic and acidic residues" evidence="3">
    <location>
        <begin position="862"/>
        <end position="880"/>
    </location>
</feature>
<dbReference type="InterPro" id="IPR039537">
    <property type="entry name" value="Retrotran_Ty1/copia-like"/>
</dbReference>
<dbReference type="InterPro" id="IPR036397">
    <property type="entry name" value="RNaseH_sf"/>
</dbReference>
<keyword evidence="1" id="KW-0479">Metal-binding</keyword>
<keyword evidence="6" id="KW-1185">Reference proteome</keyword>
<comment type="caution">
    <text evidence="5">The sequence shown here is derived from an EMBL/GenBank/DDBJ whole genome shotgun (WGS) entry which is preliminary data.</text>
</comment>
<dbReference type="Gene3D" id="3.30.420.10">
    <property type="entry name" value="Ribonuclease H-like superfamily/Ribonuclease H"/>
    <property type="match status" value="1"/>
</dbReference>
<dbReference type="PROSITE" id="PS50994">
    <property type="entry name" value="INTEGRASE"/>
    <property type="match status" value="1"/>
</dbReference>
<feature type="domain" description="Integrase catalytic" evidence="4">
    <location>
        <begin position="101"/>
        <end position="193"/>
    </location>
</feature>
<dbReference type="InterPro" id="IPR001584">
    <property type="entry name" value="Integrase_cat-core"/>
</dbReference>
<dbReference type="EMBL" id="JARBHB010000001">
    <property type="protein sequence ID" value="KAJ8896713.1"/>
    <property type="molecule type" value="Genomic_DNA"/>
</dbReference>
<organism evidence="5 6">
    <name type="scientific">Dryococelus australis</name>
    <dbReference type="NCBI Taxonomy" id="614101"/>
    <lineage>
        <taxon>Eukaryota</taxon>
        <taxon>Metazoa</taxon>
        <taxon>Ecdysozoa</taxon>
        <taxon>Arthropoda</taxon>
        <taxon>Hexapoda</taxon>
        <taxon>Insecta</taxon>
        <taxon>Pterygota</taxon>
        <taxon>Neoptera</taxon>
        <taxon>Polyneoptera</taxon>
        <taxon>Phasmatodea</taxon>
        <taxon>Verophasmatodea</taxon>
        <taxon>Anareolatae</taxon>
        <taxon>Phasmatidae</taxon>
        <taxon>Eurycanthinae</taxon>
        <taxon>Dryococelus</taxon>
    </lineage>
</organism>
<dbReference type="CDD" id="cd09272">
    <property type="entry name" value="RNase_HI_RT_Ty1"/>
    <property type="match status" value="1"/>
</dbReference>
<proteinExistence type="predicted"/>
<dbReference type="PANTHER" id="PTHR42648">
    <property type="entry name" value="TRANSPOSASE, PUTATIVE-RELATED"/>
    <property type="match status" value="1"/>
</dbReference>
<evidence type="ECO:0000313" key="5">
    <source>
        <dbReference type="EMBL" id="KAJ8896713.1"/>
    </source>
</evidence>
<evidence type="ECO:0000256" key="3">
    <source>
        <dbReference type="SAM" id="MobiDB-lite"/>
    </source>
</evidence>
<evidence type="ECO:0000256" key="2">
    <source>
        <dbReference type="ARBA" id="ARBA00022801"/>
    </source>
</evidence>
<feature type="region of interest" description="Disordered" evidence="3">
    <location>
        <begin position="837"/>
        <end position="880"/>
    </location>
</feature>
<dbReference type="InterPro" id="IPR013103">
    <property type="entry name" value="RVT_2"/>
</dbReference>
<protein>
    <recommendedName>
        <fullName evidence="4">Integrase catalytic domain-containing protein</fullName>
    </recommendedName>
</protein>
<gene>
    <name evidence="5" type="ORF">PR048_002058</name>
</gene>
<evidence type="ECO:0000259" key="4">
    <source>
        <dbReference type="PROSITE" id="PS50994"/>
    </source>
</evidence>
<keyword evidence="2" id="KW-0378">Hydrolase</keyword>
<reference evidence="5 6" key="1">
    <citation type="submission" date="2023-02" db="EMBL/GenBank/DDBJ databases">
        <title>LHISI_Scaffold_Assembly.</title>
        <authorList>
            <person name="Stuart O.P."/>
            <person name="Cleave R."/>
            <person name="Magrath M.J.L."/>
            <person name="Mikheyev A.S."/>
        </authorList>
    </citation>
    <scope>NUCLEOTIDE SEQUENCE [LARGE SCALE GENOMIC DNA]</scope>
    <source>
        <strain evidence="5">Daus_M_001</strain>
        <tissue evidence="5">Leg muscle</tissue>
    </source>
</reference>
<accession>A0ABQ9IJ41</accession>